<organism evidence="2 3">
    <name type="scientific">Zizania palustris</name>
    <name type="common">Northern wild rice</name>
    <dbReference type="NCBI Taxonomy" id="103762"/>
    <lineage>
        <taxon>Eukaryota</taxon>
        <taxon>Viridiplantae</taxon>
        <taxon>Streptophyta</taxon>
        <taxon>Embryophyta</taxon>
        <taxon>Tracheophyta</taxon>
        <taxon>Spermatophyta</taxon>
        <taxon>Magnoliopsida</taxon>
        <taxon>Liliopsida</taxon>
        <taxon>Poales</taxon>
        <taxon>Poaceae</taxon>
        <taxon>BOP clade</taxon>
        <taxon>Oryzoideae</taxon>
        <taxon>Oryzeae</taxon>
        <taxon>Zizaniinae</taxon>
        <taxon>Zizania</taxon>
    </lineage>
</organism>
<dbReference type="EMBL" id="JAAALK010000082">
    <property type="protein sequence ID" value="KAG8086578.1"/>
    <property type="molecule type" value="Genomic_DNA"/>
</dbReference>
<name>A0A8J6BPC3_ZIZPA</name>
<gene>
    <name evidence="2" type="ORF">GUJ93_ZPchr0010g9228</name>
</gene>
<evidence type="ECO:0000313" key="2">
    <source>
        <dbReference type="EMBL" id="KAG8086578.1"/>
    </source>
</evidence>
<evidence type="ECO:0000313" key="3">
    <source>
        <dbReference type="Proteomes" id="UP000729402"/>
    </source>
</evidence>
<protein>
    <submittedName>
        <fullName evidence="2">Uncharacterized protein</fullName>
    </submittedName>
</protein>
<feature type="compositionally biased region" description="Basic residues" evidence="1">
    <location>
        <begin position="28"/>
        <end position="38"/>
    </location>
</feature>
<comment type="caution">
    <text evidence="2">The sequence shown here is derived from an EMBL/GenBank/DDBJ whole genome shotgun (WGS) entry which is preliminary data.</text>
</comment>
<reference evidence="2" key="1">
    <citation type="journal article" date="2021" name="bioRxiv">
        <title>Whole Genome Assembly and Annotation of Northern Wild Rice, Zizania palustris L., Supports a Whole Genome Duplication in the Zizania Genus.</title>
        <authorList>
            <person name="Haas M."/>
            <person name="Kono T."/>
            <person name="Macchietto M."/>
            <person name="Millas R."/>
            <person name="McGilp L."/>
            <person name="Shao M."/>
            <person name="Duquette J."/>
            <person name="Hirsch C.N."/>
            <person name="Kimball J."/>
        </authorList>
    </citation>
    <scope>NUCLEOTIDE SEQUENCE</scope>
    <source>
        <tissue evidence="2">Fresh leaf tissue</tissue>
    </source>
</reference>
<accession>A0A8J6BPC3</accession>
<feature type="compositionally biased region" description="Low complexity" evidence="1">
    <location>
        <begin position="70"/>
        <end position="87"/>
    </location>
</feature>
<feature type="region of interest" description="Disordered" evidence="1">
    <location>
        <begin position="28"/>
        <end position="95"/>
    </location>
</feature>
<dbReference type="AlphaFoldDB" id="A0A8J6BPC3"/>
<sequence>MVKIYAYAAACKKRRKYGPYIRTDTLLRRRPTKQRRALRSLGSNKPIYTPSSRSTQAKPHRDRPNAPCGSGPSWTPSLSLSLSLTHPTPRHPPPSVVLLQARAPVLPSSSRDAIPFTPPAAGPPPATVAAVFPSPRCTFIYMSTNLPPYCQPKLSHTLS</sequence>
<reference evidence="2" key="2">
    <citation type="submission" date="2021-02" db="EMBL/GenBank/DDBJ databases">
        <authorList>
            <person name="Kimball J.A."/>
            <person name="Haas M.W."/>
            <person name="Macchietto M."/>
            <person name="Kono T."/>
            <person name="Duquette J."/>
            <person name="Shao M."/>
        </authorList>
    </citation>
    <scope>NUCLEOTIDE SEQUENCE</scope>
    <source>
        <tissue evidence="2">Fresh leaf tissue</tissue>
    </source>
</reference>
<dbReference type="Proteomes" id="UP000729402">
    <property type="component" value="Unassembled WGS sequence"/>
</dbReference>
<proteinExistence type="predicted"/>
<evidence type="ECO:0000256" key="1">
    <source>
        <dbReference type="SAM" id="MobiDB-lite"/>
    </source>
</evidence>
<keyword evidence="3" id="KW-1185">Reference proteome</keyword>